<evidence type="ECO:0000313" key="7">
    <source>
        <dbReference type="EMBL" id="TKC15926.1"/>
    </source>
</evidence>
<dbReference type="Pfam" id="PF02588">
    <property type="entry name" value="YitT_membrane"/>
    <property type="match status" value="1"/>
</dbReference>
<dbReference type="AlphaFoldDB" id="A0A4U1D469"/>
<dbReference type="GO" id="GO:0005886">
    <property type="term" value="C:plasma membrane"/>
    <property type="evidence" value="ECO:0007669"/>
    <property type="project" value="UniProtKB-SubCell"/>
</dbReference>
<evidence type="ECO:0000256" key="1">
    <source>
        <dbReference type="ARBA" id="ARBA00004651"/>
    </source>
</evidence>
<keyword evidence="4 6" id="KW-1133">Transmembrane helix</keyword>
<gene>
    <name evidence="7" type="ORF">FA727_17020</name>
</gene>
<dbReference type="EMBL" id="SWBM01000004">
    <property type="protein sequence ID" value="TKC15926.1"/>
    <property type="molecule type" value="Genomic_DNA"/>
</dbReference>
<dbReference type="PANTHER" id="PTHR33545:SF5">
    <property type="entry name" value="UPF0750 MEMBRANE PROTEIN YITT"/>
    <property type="match status" value="1"/>
</dbReference>
<comment type="subcellular location">
    <subcellularLocation>
        <location evidence="1">Cell membrane</location>
        <topology evidence="1">Multi-pass membrane protein</topology>
    </subcellularLocation>
</comment>
<evidence type="ECO:0000256" key="2">
    <source>
        <dbReference type="ARBA" id="ARBA00022475"/>
    </source>
</evidence>
<feature type="transmembrane region" description="Helical" evidence="6">
    <location>
        <begin position="134"/>
        <end position="154"/>
    </location>
</feature>
<dbReference type="InterPro" id="IPR051461">
    <property type="entry name" value="UPF0750_membrane"/>
</dbReference>
<keyword evidence="5 6" id="KW-0472">Membrane</keyword>
<feature type="transmembrane region" description="Helical" evidence="6">
    <location>
        <begin position="67"/>
        <end position="84"/>
    </location>
</feature>
<evidence type="ECO:0000313" key="8">
    <source>
        <dbReference type="Proteomes" id="UP000307756"/>
    </source>
</evidence>
<dbReference type="Proteomes" id="UP000307756">
    <property type="component" value="Unassembled WGS sequence"/>
</dbReference>
<feature type="transmembrane region" description="Helical" evidence="6">
    <location>
        <begin position="6"/>
        <end position="25"/>
    </location>
</feature>
<sequence>MAAIIIGSLLIGVGINGFLIPYHLLDGGVTGISLILHYYFGFPTGLGLFLLSLPFFIFAWFYKRTYFYNNFLGLIVAAIFIDWLEPLRTQFLFSIFTSVLLGGAFIGIGVGVMLLNNVSTGGTDMLAQFISEAFSLNVGVIIFLIDGLIITVAFNVLGLKAFLFSCLIICIIGMITSLIVSHRITKDN</sequence>
<evidence type="ECO:0000256" key="5">
    <source>
        <dbReference type="ARBA" id="ARBA00023136"/>
    </source>
</evidence>
<dbReference type="InterPro" id="IPR003740">
    <property type="entry name" value="YitT"/>
</dbReference>
<organism evidence="7 8">
    <name type="scientific">Robertmurraya kyonggiensis</name>
    <dbReference type="NCBI Taxonomy" id="1037680"/>
    <lineage>
        <taxon>Bacteria</taxon>
        <taxon>Bacillati</taxon>
        <taxon>Bacillota</taxon>
        <taxon>Bacilli</taxon>
        <taxon>Bacillales</taxon>
        <taxon>Bacillaceae</taxon>
        <taxon>Robertmurraya</taxon>
    </lineage>
</organism>
<name>A0A4U1D469_9BACI</name>
<protein>
    <submittedName>
        <fullName evidence="7">YitT family protein</fullName>
    </submittedName>
</protein>
<dbReference type="RefSeq" id="WP_136832864.1">
    <property type="nucleotide sequence ID" value="NZ_SWBM01000004.1"/>
</dbReference>
<evidence type="ECO:0000256" key="3">
    <source>
        <dbReference type="ARBA" id="ARBA00022692"/>
    </source>
</evidence>
<feature type="transmembrane region" description="Helical" evidence="6">
    <location>
        <begin position="161"/>
        <end position="180"/>
    </location>
</feature>
<reference evidence="7 8" key="1">
    <citation type="journal article" date="2011" name="J. Microbiol.">
        <title>Bacillus kyonggiensis sp. nov., isolated from soil of a lettuce field.</title>
        <authorList>
            <person name="Dong K."/>
            <person name="Lee S."/>
        </authorList>
    </citation>
    <scope>NUCLEOTIDE SEQUENCE [LARGE SCALE GENOMIC DNA]</scope>
    <source>
        <strain evidence="7 8">NB22</strain>
    </source>
</reference>
<evidence type="ECO:0000256" key="6">
    <source>
        <dbReference type="SAM" id="Phobius"/>
    </source>
</evidence>
<dbReference type="OrthoDB" id="2602718at2"/>
<feature type="transmembrane region" description="Helical" evidence="6">
    <location>
        <begin position="37"/>
        <end position="61"/>
    </location>
</feature>
<dbReference type="PANTHER" id="PTHR33545">
    <property type="entry name" value="UPF0750 MEMBRANE PROTEIN YITT-RELATED"/>
    <property type="match status" value="1"/>
</dbReference>
<keyword evidence="2" id="KW-1003">Cell membrane</keyword>
<feature type="transmembrane region" description="Helical" evidence="6">
    <location>
        <begin position="91"/>
        <end position="114"/>
    </location>
</feature>
<evidence type="ECO:0000256" key="4">
    <source>
        <dbReference type="ARBA" id="ARBA00022989"/>
    </source>
</evidence>
<comment type="caution">
    <text evidence="7">The sequence shown here is derived from an EMBL/GenBank/DDBJ whole genome shotgun (WGS) entry which is preliminary data.</text>
</comment>
<keyword evidence="8" id="KW-1185">Reference proteome</keyword>
<accession>A0A4U1D469</accession>
<keyword evidence="3 6" id="KW-0812">Transmembrane</keyword>
<proteinExistence type="predicted"/>